<name>A0A7E5VIQ3_TRINI</name>
<dbReference type="RefSeq" id="XP_026728076.1">
    <property type="nucleotide sequence ID" value="XM_026872275.1"/>
</dbReference>
<evidence type="ECO:0000259" key="1">
    <source>
        <dbReference type="Pfam" id="PF25273"/>
    </source>
</evidence>
<dbReference type="PANTHER" id="PTHR10773">
    <property type="entry name" value="DNA-DIRECTED RNA POLYMERASES I, II, AND III SUBUNIT RPABC2"/>
    <property type="match status" value="1"/>
</dbReference>
<evidence type="ECO:0000313" key="3">
    <source>
        <dbReference type="RefSeq" id="XP_026728076.1"/>
    </source>
</evidence>
<reference evidence="3 4" key="1">
    <citation type="submission" date="2025-04" db="UniProtKB">
        <authorList>
            <consortium name="RefSeq"/>
        </authorList>
    </citation>
    <scope>IDENTIFICATION</scope>
</reference>
<dbReference type="KEGG" id="tnl:113507281"/>
<evidence type="ECO:0000313" key="2">
    <source>
        <dbReference type="Proteomes" id="UP000322000"/>
    </source>
</evidence>
<keyword evidence="2" id="KW-1185">Reference proteome</keyword>
<dbReference type="AlphaFoldDB" id="A0A7E5VIQ3"/>
<sequence length="599" mass="69397">MEVHPSETINTIARKRKRNPDKWKKNIAKRNRYSAKSLPTRVCEHDQPAFRCSSIKTTEMLKLHQNFYVHPSKKTQDAIILKLCSIKPIGKRTTSRVTKQTSIKYSVFVGGSKVPICQKFFLSIFGVTKHRVSYVMKKFFYVGEISHEARGGFRQHEKFSEQKQSVKQFIQNLKCMESHYCRKSKCAERQYLPPELNIKKLYNMYKHSEHMKPDVKLSYFRYVFNNFFNIGFGSPQTDVCSTCLELSEKLKLVTNAAEKNALITQKRVHKLRAKAFFDKLREQRDDLKIISFDCQKNLPIPKLPDQICYYSRQLYLYNFTMVEGSSNQPMTRDNVFAYCCTEDEFHKDSNLISSAIYHRLNETDKTGIKTIRLVADGCGGQNKNSIVIAACSKWLLSCSAIKSIEIVFPVTGHSYMPPDRTFGVIEKKLKRQDVILHPDELKEVISQTSTVLQFGDECPVYDWREAARKILAPTTSWRVRFKECKRFILVRSKKPGNILVRGETLYKSDIGTATNICKRQKSISMINPKQINKTIALNKNKLKDINNLLNKHFGKDWPGILTLEYYKNLNISQESLTFTSPPEGEYCHESLEEVSDLRI</sequence>
<dbReference type="InterPro" id="IPR057191">
    <property type="entry name" value="DUF7869"/>
</dbReference>
<feature type="domain" description="DUF7869" evidence="1">
    <location>
        <begin position="334"/>
        <end position="470"/>
    </location>
</feature>
<dbReference type="Proteomes" id="UP000322000">
    <property type="component" value="Chromosome 5"/>
</dbReference>
<dbReference type="RefSeq" id="XP_026745945.1">
    <property type="nucleotide sequence ID" value="XM_026890144.1"/>
</dbReference>
<dbReference type="OrthoDB" id="6779410at2759"/>
<dbReference type="Pfam" id="PF25273">
    <property type="entry name" value="DUF7869"/>
    <property type="match status" value="1"/>
</dbReference>
<protein>
    <submittedName>
        <fullName evidence="3">Uncharacterized protein LOC113494123</fullName>
    </submittedName>
    <submittedName>
        <fullName evidence="4">Uncharacterized protein LOC113507281</fullName>
    </submittedName>
</protein>
<proteinExistence type="predicted"/>
<dbReference type="KEGG" id="tnl:113494123"/>
<accession>A0A7E5VIQ3</accession>
<gene>
    <name evidence="3" type="primary">LOC113494123</name>
    <name evidence="4" type="synonym">LOC113507281</name>
</gene>
<evidence type="ECO:0000313" key="4">
    <source>
        <dbReference type="RefSeq" id="XP_026745945.1"/>
    </source>
</evidence>
<organism evidence="2 3">
    <name type="scientific">Trichoplusia ni</name>
    <name type="common">Cabbage looper</name>
    <dbReference type="NCBI Taxonomy" id="7111"/>
    <lineage>
        <taxon>Eukaryota</taxon>
        <taxon>Metazoa</taxon>
        <taxon>Ecdysozoa</taxon>
        <taxon>Arthropoda</taxon>
        <taxon>Hexapoda</taxon>
        <taxon>Insecta</taxon>
        <taxon>Pterygota</taxon>
        <taxon>Neoptera</taxon>
        <taxon>Endopterygota</taxon>
        <taxon>Lepidoptera</taxon>
        <taxon>Glossata</taxon>
        <taxon>Ditrysia</taxon>
        <taxon>Noctuoidea</taxon>
        <taxon>Noctuidae</taxon>
        <taxon>Plusiinae</taxon>
        <taxon>Trichoplusia</taxon>
    </lineage>
</organism>
<dbReference type="PANTHER" id="PTHR10773:SF19">
    <property type="match status" value="1"/>
</dbReference>
<dbReference type="GeneID" id="113494123"/>